<keyword evidence="4" id="KW-1185">Reference proteome</keyword>
<reference evidence="3 4" key="1">
    <citation type="submission" date="2019-01" db="EMBL/GenBank/DDBJ databases">
        <authorList>
            <consortium name="Pathogen Informatics"/>
        </authorList>
    </citation>
    <scope>NUCLEOTIDE SEQUENCE [LARGE SCALE GENOMIC DNA]</scope>
    <source>
        <strain evidence="3 4">NCTC10181</strain>
    </source>
</reference>
<protein>
    <submittedName>
        <fullName evidence="3">Nuclease-related domain</fullName>
    </submittedName>
</protein>
<evidence type="ECO:0000256" key="1">
    <source>
        <dbReference type="SAM" id="Phobius"/>
    </source>
</evidence>
<evidence type="ECO:0000313" key="3">
    <source>
        <dbReference type="EMBL" id="VEU74448.1"/>
    </source>
</evidence>
<evidence type="ECO:0000259" key="2">
    <source>
        <dbReference type="PROSITE" id="PS50965"/>
    </source>
</evidence>
<dbReference type="PROSITE" id="PS50965">
    <property type="entry name" value="NERD"/>
    <property type="match status" value="1"/>
</dbReference>
<name>A0A449B1G6_9BACT</name>
<evidence type="ECO:0000313" key="4">
    <source>
        <dbReference type="Proteomes" id="UP000290985"/>
    </source>
</evidence>
<keyword evidence="1" id="KW-0472">Membrane</keyword>
<keyword evidence="1" id="KW-1133">Transmembrane helix</keyword>
<proteinExistence type="predicted"/>
<feature type="domain" description="NERD" evidence="2">
    <location>
        <begin position="55"/>
        <end position="173"/>
    </location>
</feature>
<dbReference type="KEGG" id="mcit:NCTC10181_00287"/>
<dbReference type="Proteomes" id="UP000290985">
    <property type="component" value="Chromosome"/>
</dbReference>
<dbReference type="InterPro" id="IPR011528">
    <property type="entry name" value="NERD"/>
</dbReference>
<dbReference type="EMBL" id="LR215036">
    <property type="protein sequence ID" value="VEU74448.1"/>
    <property type="molecule type" value="Genomic_DNA"/>
</dbReference>
<gene>
    <name evidence="3" type="ORF">NCTC10181_00287</name>
</gene>
<feature type="transmembrane region" description="Helical" evidence="1">
    <location>
        <begin position="20"/>
        <end position="44"/>
    </location>
</feature>
<dbReference type="OrthoDB" id="400116at2"/>
<accession>A0A449B1G6</accession>
<organism evidence="3 4">
    <name type="scientific">Mycoplasmopsis citelli</name>
    <dbReference type="NCBI Taxonomy" id="171281"/>
    <lineage>
        <taxon>Bacteria</taxon>
        <taxon>Bacillati</taxon>
        <taxon>Mycoplasmatota</taxon>
        <taxon>Mycoplasmoidales</taxon>
        <taxon>Metamycoplasmataceae</taxon>
        <taxon>Mycoplasmopsis</taxon>
    </lineage>
</organism>
<dbReference type="RefSeq" id="WP_129725278.1">
    <property type="nucleotide sequence ID" value="NZ_LR215036.1"/>
</dbReference>
<dbReference type="Pfam" id="PF08378">
    <property type="entry name" value="NERD"/>
    <property type="match status" value="1"/>
</dbReference>
<dbReference type="AlphaFoldDB" id="A0A449B1G6"/>
<sequence length="240" mass="27086">MNIKSFFEENQVMQTSTNESFLPTIISIVVILALLAIIFPIVLVNIRKQNKKKSIGFKFEEEANYLVKAFAGPTFFTHIGGAIYSYDSKMYEVDGLLVSDSLIVVIEYKAFNGTISGDGAGEYVYLTSNNKRKAKFKNPILQNEKHIQHLWNTIGKKIPVGSLIIFPDNVKFNISNLDNHVILSHLSDVPANILMLHQASASLPPVTNSDHILNALKMMKIKTRQENKEFQKMINKEKNV</sequence>
<keyword evidence="1" id="KW-0812">Transmembrane</keyword>